<dbReference type="SUPFAM" id="SSF111369">
    <property type="entry name" value="HlyD-like secretion proteins"/>
    <property type="match status" value="1"/>
</dbReference>
<dbReference type="FunFam" id="2.40.420.20:FF:000001">
    <property type="entry name" value="Efflux RND transporter periplasmic adaptor subunit"/>
    <property type="match status" value="1"/>
</dbReference>
<feature type="domain" description="Multidrug resistance protein MdtA-like barrel-sandwich hybrid" evidence="5">
    <location>
        <begin position="67"/>
        <end position="201"/>
    </location>
</feature>
<organism evidence="8 9">
    <name type="scientific">Aestuariirhabdus litorea</name>
    <dbReference type="NCBI Taxonomy" id="2528527"/>
    <lineage>
        <taxon>Bacteria</taxon>
        <taxon>Pseudomonadati</taxon>
        <taxon>Pseudomonadota</taxon>
        <taxon>Gammaproteobacteria</taxon>
        <taxon>Oceanospirillales</taxon>
        <taxon>Aestuariirhabdaceae</taxon>
        <taxon>Aestuariirhabdus</taxon>
    </lineage>
</organism>
<feature type="domain" description="Multidrug resistance protein MdtA-like alpha-helical hairpin" evidence="4">
    <location>
        <begin position="107"/>
        <end position="177"/>
    </location>
</feature>
<evidence type="ECO:0000256" key="3">
    <source>
        <dbReference type="SAM" id="MobiDB-lite"/>
    </source>
</evidence>
<comment type="subcellular location">
    <subcellularLocation>
        <location evidence="1">Cell inner membrane</location>
        <topology evidence="1">Lipid-anchor</topology>
    </subcellularLocation>
</comment>
<evidence type="ECO:0000259" key="6">
    <source>
        <dbReference type="Pfam" id="PF25944"/>
    </source>
</evidence>
<proteinExistence type="inferred from homology"/>
<dbReference type="Pfam" id="PF25967">
    <property type="entry name" value="RND-MFP_C"/>
    <property type="match status" value="1"/>
</dbReference>
<dbReference type="PROSITE" id="PS51257">
    <property type="entry name" value="PROKAR_LIPOPROTEIN"/>
    <property type="match status" value="1"/>
</dbReference>
<evidence type="ECO:0000256" key="1">
    <source>
        <dbReference type="ARBA" id="ARBA00004519"/>
    </source>
</evidence>
<dbReference type="Gene3D" id="2.40.50.100">
    <property type="match status" value="1"/>
</dbReference>
<dbReference type="Gene3D" id="2.40.30.170">
    <property type="match status" value="1"/>
</dbReference>
<evidence type="ECO:0000259" key="5">
    <source>
        <dbReference type="Pfam" id="PF25917"/>
    </source>
</evidence>
<dbReference type="AlphaFoldDB" id="A0A3P3VQR4"/>
<dbReference type="EMBL" id="QWEZ01000001">
    <property type="protein sequence ID" value="RRJ83996.1"/>
    <property type="molecule type" value="Genomic_DNA"/>
</dbReference>
<protein>
    <submittedName>
        <fullName evidence="8">Efflux RND transporter periplasmic adaptor subunit</fullName>
    </submittedName>
</protein>
<evidence type="ECO:0000259" key="7">
    <source>
        <dbReference type="Pfam" id="PF25967"/>
    </source>
</evidence>
<dbReference type="NCBIfam" id="TIGR01730">
    <property type="entry name" value="RND_mfp"/>
    <property type="match status" value="1"/>
</dbReference>
<dbReference type="InterPro" id="IPR058627">
    <property type="entry name" value="MdtA-like_C"/>
</dbReference>
<reference evidence="8 9" key="1">
    <citation type="submission" date="2018-08" db="EMBL/GenBank/DDBJ databases">
        <authorList>
            <person name="Khan S.A."/>
        </authorList>
    </citation>
    <scope>NUCLEOTIDE SEQUENCE [LARGE SCALE GENOMIC DNA]</scope>
    <source>
        <strain evidence="8 9">GTF-13</strain>
    </source>
</reference>
<dbReference type="PANTHER" id="PTHR30158">
    <property type="entry name" value="ACRA/E-RELATED COMPONENT OF DRUG EFFLUX TRANSPORTER"/>
    <property type="match status" value="1"/>
</dbReference>
<accession>A0A3P3VQR4</accession>
<evidence type="ECO:0000259" key="4">
    <source>
        <dbReference type="Pfam" id="PF25876"/>
    </source>
</evidence>
<sequence length="402" mass="43997">MMRVLSIRPRQGFVCAGLAPVLLLLLAGCQPSSPPPQQAVPEVSVITLKPQTLDVTLPRLAQLESSREVKVVARVSGFLEKISYQEGALLKEGEEMFVMDKRPFEAQLAAAKGELAAAEARLWTAEANLKRIRPLTEADAMSQSDLDQAIGSQRSAQAAVYAARAKVDSARLELGYTTLHAPVTGLSGDALQREGAYLNSSGDSAYLSYVAQIDPIWVNFSISQNELEQYRRLEQEKLLITPELNQYSFELVMSDGSLYPLKGKLDFASPIFDSTTATFQVRAVVPNPDFLLRPGMFVKANILGGKRPNAILVPQKAVIQQGNDQVVMLVNSNSEIRVQPVTTGNWQGDQWIIEKGLKGGEQLVVSGYQKVRPGMRVKALHYLPPDRDAQSAQPSPPMTTKP</sequence>
<dbReference type="Pfam" id="PF25917">
    <property type="entry name" value="BSH_RND"/>
    <property type="match status" value="1"/>
</dbReference>
<evidence type="ECO:0000256" key="2">
    <source>
        <dbReference type="ARBA" id="ARBA00009477"/>
    </source>
</evidence>
<feature type="domain" description="Multidrug resistance protein MdtA-like beta-barrel" evidence="6">
    <location>
        <begin position="215"/>
        <end position="303"/>
    </location>
</feature>
<dbReference type="InterPro" id="IPR058626">
    <property type="entry name" value="MdtA-like_b-barrel"/>
</dbReference>
<name>A0A3P3VQR4_9GAMM</name>
<comment type="similarity">
    <text evidence="2">Belongs to the membrane fusion protein (MFP) (TC 8.A.1) family.</text>
</comment>
<dbReference type="GO" id="GO:0022857">
    <property type="term" value="F:transmembrane transporter activity"/>
    <property type="evidence" value="ECO:0007669"/>
    <property type="project" value="InterPro"/>
</dbReference>
<feature type="region of interest" description="Disordered" evidence="3">
    <location>
        <begin position="382"/>
        <end position="402"/>
    </location>
</feature>
<comment type="caution">
    <text evidence="8">The sequence shown here is derived from an EMBL/GenBank/DDBJ whole genome shotgun (WGS) entry which is preliminary data.</text>
</comment>
<reference evidence="8 9" key="2">
    <citation type="submission" date="2018-12" db="EMBL/GenBank/DDBJ databases">
        <title>Simiduia agarivorans gen. nov., sp. nov., a marine, agarolytic bacterium isolated from shallow coastal water from Keelung, Taiwan.</title>
        <authorList>
            <person name="Shieh W.Y."/>
        </authorList>
    </citation>
    <scope>NUCLEOTIDE SEQUENCE [LARGE SCALE GENOMIC DNA]</scope>
    <source>
        <strain evidence="8 9">GTF-13</strain>
    </source>
</reference>
<dbReference type="InterPro" id="IPR006143">
    <property type="entry name" value="RND_pump_MFP"/>
</dbReference>
<dbReference type="Gene3D" id="1.10.287.470">
    <property type="entry name" value="Helix hairpin bin"/>
    <property type="match status" value="1"/>
</dbReference>
<dbReference type="GO" id="GO:0046677">
    <property type="term" value="P:response to antibiotic"/>
    <property type="evidence" value="ECO:0007669"/>
    <property type="project" value="TreeGrafter"/>
</dbReference>
<dbReference type="Gene3D" id="2.40.420.20">
    <property type="match status" value="1"/>
</dbReference>
<dbReference type="Proteomes" id="UP000280792">
    <property type="component" value="Unassembled WGS sequence"/>
</dbReference>
<keyword evidence="9" id="KW-1185">Reference proteome</keyword>
<gene>
    <name evidence="8" type="ORF">D0544_02430</name>
</gene>
<dbReference type="Pfam" id="PF25944">
    <property type="entry name" value="Beta-barrel_RND"/>
    <property type="match status" value="1"/>
</dbReference>
<dbReference type="InterPro" id="IPR058625">
    <property type="entry name" value="MdtA-like_BSH"/>
</dbReference>
<dbReference type="InterPro" id="IPR058624">
    <property type="entry name" value="MdtA-like_HH"/>
</dbReference>
<dbReference type="GO" id="GO:0005886">
    <property type="term" value="C:plasma membrane"/>
    <property type="evidence" value="ECO:0007669"/>
    <property type="project" value="UniProtKB-SubCell"/>
</dbReference>
<evidence type="ECO:0000313" key="9">
    <source>
        <dbReference type="Proteomes" id="UP000280792"/>
    </source>
</evidence>
<dbReference type="Pfam" id="PF25876">
    <property type="entry name" value="HH_MFP_RND"/>
    <property type="match status" value="1"/>
</dbReference>
<evidence type="ECO:0000313" key="8">
    <source>
        <dbReference type="EMBL" id="RRJ83996.1"/>
    </source>
</evidence>
<feature type="domain" description="Multidrug resistance protein MdtA-like C-terminal permuted SH3" evidence="7">
    <location>
        <begin position="309"/>
        <end position="370"/>
    </location>
</feature>